<proteinExistence type="inferred from homology"/>
<dbReference type="EMBL" id="CAJFCW020000002">
    <property type="protein sequence ID" value="CAG9092712.1"/>
    <property type="molecule type" value="Genomic_DNA"/>
</dbReference>
<dbReference type="GO" id="GO:0071038">
    <property type="term" value="P:TRAMP-dependent tRNA surveillance pathway"/>
    <property type="evidence" value="ECO:0007669"/>
    <property type="project" value="TreeGrafter"/>
</dbReference>
<dbReference type="EMBL" id="CAJFDH010000002">
    <property type="protein sequence ID" value="CAD5211122.1"/>
    <property type="molecule type" value="Genomic_DNA"/>
</dbReference>
<evidence type="ECO:0000256" key="3">
    <source>
        <dbReference type="ARBA" id="ARBA00006678"/>
    </source>
</evidence>
<dbReference type="InterPro" id="IPR027408">
    <property type="entry name" value="PNPase/RNase_PH_dom_sf"/>
</dbReference>
<comment type="subcellular location">
    <subcellularLocation>
        <location evidence="1">Cytoplasm</location>
    </subcellularLocation>
    <subcellularLocation>
        <location evidence="2">Nucleus</location>
        <location evidence="2">Nucleolus</location>
    </subcellularLocation>
</comment>
<dbReference type="InterPro" id="IPR020568">
    <property type="entry name" value="Ribosomal_Su5_D2-typ_SF"/>
</dbReference>
<keyword evidence="9" id="KW-1185">Reference proteome</keyword>
<name>A0A811K6Z9_9BILA</name>
<comment type="similarity">
    <text evidence="3">Belongs to the RNase PH family.</text>
</comment>
<dbReference type="OrthoDB" id="272245at2759"/>
<evidence type="ECO:0000256" key="4">
    <source>
        <dbReference type="ARBA" id="ARBA00022490"/>
    </source>
</evidence>
<dbReference type="GO" id="GO:0071035">
    <property type="term" value="P:nuclear polyadenylation-dependent rRNA catabolic process"/>
    <property type="evidence" value="ECO:0007669"/>
    <property type="project" value="TreeGrafter"/>
</dbReference>
<dbReference type="GO" id="GO:0000177">
    <property type="term" value="C:cytoplasmic exosome (RNase complex)"/>
    <property type="evidence" value="ECO:0007669"/>
    <property type="project" value="TreeGrafter"/>
</dbReference>
<dbReference type="GO" id="GO:0016075">
    <property type="term" value="P:rRNA catabolic process"/>
    <property type="evidence" value="ECO:0007669"/>
    <property type="project" value="TreeGrafter"/>
</dbReference>
<evidence type="ECO:0000256" key="2">
    <source>
        <dbReference type="ARBA" id="ARBA00004604"/>
    </source>
</evidence>
<dbReference type="GO" id="GO:0035925">
    <property type="term" value="F:mRNA 3'-UTR AU-rich region binding"/>
    <property type="evidence" value="ECO:0007669"/>
    <property type="project" value="TreeGrafter"/>
</dbReference>
<dbReference type="InterPro" id="IPR001247">
    <property type="entry name" value="ExoRNase_PH_dom1"/>
</dbReference>
<accession>A0A811K6Z9</accession>
<evidence type="ECO:0000256" key="1">
    <source>
        <dbReference type="ARBA" id="ARBA00004496"/>
    </source>
</evidence>
<dbReference type="GO" id="GO:0034473">
    <property type="term" value="P:U1 snRNA 3'-end processing"/>
    <property type="evidence" value="ECO:0007669"/>
    <property type="project" value="TreeGrafter"/>
</dbReference>
<dbReference type="PANTHER" id="PTHR11097">
    <property type="entry name" value="EXOSOME COMPLEX EXONUCLEASE RIBOSOMAL RNA PROCESSING PROTEIN"/>
    <property type="match status" value="1"/>
</dbReference>
<dbReference type="InterPro" id="IPR050590">
    <property type="entry name" value="Exosome_comp_Rrp42_subfam"/>
</dbReference>
<evidence type="ECO:0000256" key="6">
    <source>
        <dbReference type="ARBA" id="ARBA00042523"/>
    </source>
</evidence>
<dbReference type="AlphaFoldDB" id="A0A811K6Z9"/>
<keyword evidence="4" id="KW-0963">Cytoplasm</keyword>
<reference evidence="8" key="1">
    <citation type="submission" date="2020-09" db="EMBL/GenBank/DDBJ databases">
        <authorList>
            <person name="Kikuchi T."/>
        </authorList>
    </citation>
    <scope>NUCLEOTIDE SEQUENCE</scope>
    <source>
        <strain evidence="8">SH1</strain>
    </source>
</reference>
<keyword evidence="5" id="KW-0271">Exosome</keyword>
<feature type="domain" description="Exoribonuclease phosphorolytic" evidence="7">
    <location>
        <begin position="41"/>
        <end position="181"/>
    </location>
</feature>
<dbReference type="SUPFAM" id="SSF54211">
    <property type="entry name" value="Ribosomal protein S5 domain 2-like"/>
    <property type="match status" value="1"/>
</dbReference>
<dbReference type="GO" id="GO:0034476">
    <property type="term" value="P:U5 snRNA 3'-end processing"/>
    <property type="evidence" value="ECO:0007669"/>
    <property type="project" value="TreeGrafter"/>
</dbReference>
<sequence length="315" mass="35225">MNDQKDVRTKFPKMKLSGYEKIHILEGFNEELRTDGRGLKEYRPIGLELGVIPHVEGSCRLRAGNVDLLVGLRAELETVLDSSVNIDDDVPIRMEFNVELNPNSDVRFLGKEPIDLAEQIKAALSKAYDNDEALPQLKNLKLTRRLSWAVCAEIEVLGYDGNVIDYAGIALKAALTDFKVPKMRVLSDVVDGLGAEMDGVEFPNEVEYITLDSSRCPLFCTVNVVNDMLALDVTEEEDTCVVSAVCVAMILPKDKSDDYLITYASTVHRGTMELSTTRELYKFAHEVIQQLNLDLETFLKLEKTTKGDRTIGISF</sequence>
<dbReference type="Proteomes" id="UP000614601">
    <property type="component" value="Unassembled WGS sequence"/>
</dbReference>
<evidence type="ECO:0000313" key="9">
    <source>
        <dbReference type="Proteomes" id="UP000614601"/>
    </source>
</evidence>
<comment type="caution">
    <text evidence="8">The sequence shown here is derived from an EMBL/GenBank/DDBJ whole genome shotgun (WGS) entry which is preliminary data.</text>
</comment>
<dbReference type="InterPro" id="IPR036345">
    <property type="entry name" value="ExoRNase_PH_dom2_sf"/>
</dbReference>
<dbReference type="GO" id="GO:0034475">
    <property type="term" value="P:U4 snRNA 3'-end processing"/>
    <property type="evidence" value="ECO:0007669"/>
    <property type="project" value="TreeGrafter"/>
</dbReference>
<dbReference type="SUPFAM" id="SSF55666">
    <property type="entry name" value="Ribonuclease PH domain 2-like"/>
    <property type="match status" value="1"/>
</dbReference>
<dbReference type="PANTHER" id="PTHR11097:SF8">
    <property type="entry name" value="EXOSOME COMPLEX COMPONENT RRP42"/>
    <property type="match status" value="1"/>
</dbReference>
<evidence type="ECO:0000313" key="8">
    <source>
        <dbReference type="EMBL" id="CAD5211122.1"/>
    </source>
</evidence>
<protein>
    <recommendedName>
        <fullName evidence="6">Ribosomal RNA-processing protein 42</fullName>
    </recommendedName>
</protein>
<dbReference type="GO" id="GO:0000176">
    <property type="term" value="C:nuclear exosome (RNase complex)"/>
    <property type="evidence" value="ECO:0007669"/>
    <property type="project" value="TreeGrafter"/>
</dbReference>
<dbReference type="GO" id="GO:0000467">
    <property type="term" value="P:exonucleolytic trimming to generate mature 3'-end of 5.8S rRNA from tricistronic rRNA transcript (SSU-rRNA, 5.8S rRNA, LSU-rRNA)"/>
    <property type="evidence" value="ECO:0007669"/>
    <property type="project" value="TreeGrafter"/>
</dbReference>
<dbReference type="GO" id="GO:0071028">
    <property type="term" value="P:nuclear mRNA surveillance"/>
    <property type="evidence" value="ECO:0007669"/>
    <property type="project" value="TreeGrafter"/>
</dbReference>
<organism evidence="8 9">
    <name type="scientific">Bursaphelenchus okinawaensis</name>
    <dbReference type="NCBI Taxonomy" id="465554"/>
    <lineage>
        <taxon>Eukaryota</taxon>
        <taxon>Metazoa</taxon>
        <taxon>Ecdysozoa</taxon>
        <taxon>Nematoda</taxon>
        <taxon>Chromadorea</taxon>
        <taxon>Rhabditida</taxon>
        <taxon>Tylenchina</taxon>
        <taxon>Tylenchomorpha</taxon>
        <taxon>Aphelenchoidea</taxon>
        <taxon>Aphelenchoididae</taxon>
        <taxon>Bursaphelenchus</taxon>
    </lineage>
</organism>
<gene>
    <name evidence="8" type="ORF">BOKJ2_LOCUS3536</name>
</gene>
<evidence type="ECO:0000256" key="5">
    <source>
        <dbReference type="ARBA" id="ARBA00022835"/>
    </source>
</evidence>
<dbReference type="Pfam" id="PF01138">
    <property type="entry name" value="RNase_PH"/>
    <property type="match status" value="1"/>
</dbReference>
<dbReference type="Gene3D" id="3.30.230.70">
    <property type="entry name" value="GHMP Kinase, N-terminal domain"/>
    <property type="match status" value="1"/>
</dbReference>
<evidence type="ECO:0000259" key="7">
    <source>
        <dbReference type="Pfam" id="PF01138"/>
    </source>
</evidence>
<dbReference type="GO" id="GO:0005730">
    <property type="term" value="C:nucleolus"/>
    <property type="evidence" value="ECO:0007669"/>
    <property type="project" value="UniProtKB-SubCell"/>
</dbReference>
<dbReference type="Proteomes" id="UP000783686">
    <property type="component" value="Unassembled WGS sequence"/>
</dbReference>